<dbReference type="GO" id="GO:0007155">
    <property type="term" value="P:cell adhesion"/>
    <property type="evidence" value="ECO:0007669"/>
    <property type="project" value="UniProtKB-KW"/>
</dbReference>
<gene>
    <name evidence="8" type="ORF">G3I70_15415</name>
</gene>
<comment type="caution">
    <text evidence="8">The sequence shown here is derived from an EMBL/GenBank/DDBJ whole genome shotgun (WGS) entry which is preliminary data.</text>
</comment>
<dbReference type="InterPro" id="IPR005528">
    <property type="entry name" value="ChpA-H"/>
</dbReference>
<feature type="transmembrane region" description="Helical" evidence="5">
    <location>
        <begin position="841"/>
        <end position="860"/>
    </location>
</feature>
<dbReference type="EMBL" id="JAAGLI010000379">
    <property type="protein sequence ID" value="NEA23864.1"/>
    <property type="molecule type" value="Genomic_DNA"/>
</dbReference>
<feature type="domain" description="Chaplin" evidence="7">
    <location>
        <begin position="38"/>
        <end position="78"/>
    </location>
</feature>
<keyword evidence="2" id="KW-0130">Cell adhesion</keyword>
<dbReference type="AlphaFoldDB" id="A0A6L9QIG7"/>
<evidence type="ECO:0000256" key="2">
    <source>
        <dbReference type="ARBA" id="ARBA00022889"/>
    </source>
</evidence>
<feature type="chain" id="PRO_5027069499" evidence="6">
    <location>
        <begin position="33"/>
        <end position="869"/>
    </location>
</feature>
<evidence type="ECO:0000256" key="1">
    <source>
        <dbReference type="ARBA" id="ARBA00022512"/>
    </source>
</evidence>
<keyword evidence="5" id="KW-0472">Membrane</keyword>
<feature type="domain" description="Chaplin" evidence="7">
    <location>
        <begin position="144"/>
        <end position="184"/>
    </location>
</feature>
<organism evidence="8 9">
    <name type="scientific">Actinomadura bangladeshensis</name>
    <dbReference type="NCBI Taxonomy" id="453573"/>
    <lineage>
        <taxon>Bacteria</taxon>
        <taxon>Bacillati</taxon>
        <taxon>Actinomycetota</taxon>
        <taxon>Actinomycetes</taxon>
        <taxon>Streptosporangiales</taxon>
        <taxon>Thermomonosporaceae</taxon>
        <taxon>Actinomadura</taxon>
    </lineage>
</organism>
<keyword evidence="3" id="KW-0034">Amyloid</keyword>
<feature type="domain" description="Chaplin" evidence="7">
    <location>
        <begin position="250"/>
        <end position="290"/>
    </location>
</feature>
<evidence type="ECO:0000313" key="9">
    <source>
        <dbReference type="Proteomes" id="UP000475532"/>
    </source>
</evidence>
<feature type="region of interest" description="Disordered" evidence="4">
    <location>
        <begin position="74"/>
        <end position="93"/>
    </location>
</feature>
<evidence type="ECO:0000256" key="5">
    <source>
        <dbReference type="SAM" id="Phobius"/>
    </source>
</evidence>
<feature type="domain" description="Chaplin" evidence="7">
    <location>
        <begin position="91"/>
        <end position="131"/>
    </location>
</feature>
<accession>A0A6L9QIG7</accession>
<dbReference type="Proteomes" id="UP000475532">
    <property type="component" value="Unassembled WGS sequence"/>
</dbReference>
<evidence type="ECO:0000256" key="4">
    <source>
        <dbReference type="SAM" id="MobiDB-lite"/>
    </source>
</evidence>
<dbReference type="RefSeq" id="WP_163056625.1">
    <property type="nucleotide sequence ID" value="NZ_JAAGLI010000379.1"/>
</dbReference>
<evidence type="ECO:0000259" key="7">
    <source>
        <dbReference type="PROSITE" id="PS51884"/>
    </source>
</evidence>
<sequence length="869" mass="83847">MRTRAKGTSRAAVFAAGFVALGVTAIPSNAFADVTSGNGGVLSGNQIDAPISVPVDVSGNAVAVLGTGNATSHGGVTIHKRGQSGQKTSGTHGIASGNQVNAPISVPVNVCGNAVGVLGHADAGCTGGAKVTDRGTGGQTVGGAHGVIAGNQVNAPISIPVDVCGNAVAIAGDAVAGCEGGSVVKHVGNPGAGQQASGIFGVGSGNQGNLPISVPVDLCGNAVGNGTASCAGGATVHDGGHGTDQTTEGAFGIITGDQVNAPISVPATVCGNAAGVVGEAWAFCEGGAHAHGDGSGGDQHASGTTGVITGTQGNAPISIPVEVCGNAAAIVGTASGLCEDVPGYGGYDGYSGYYRTAGTPLPQAVPGVATDLPAADTALPQNTLPQLDGVSTMGDLAQVGGLTNLLAVQPVNGRTASGDLLTTDGITSATDDVVTNNALPGSGALSTAQGLAATDDLVRTGGLSKLAGLPMADHRAQPGLPGTDDVVAPNALPKLDATSALNGRRVPADLSAAHGVLPANALSKGLALNNISTADGTDGLLSTAALPDTNTALPTTALPALDAQRTRDGLPGTKGLLPANTLPGLDGVSAVSGQRAKSGLPDTDGLIAANTLPKLDGASTLNNGLVPANTVSGLDGQRVHDGLPGTNGLLPAGTLPGLDGVSAVNRQRAKSDLPDTDGLIAANTLPKLDGASMLDNGLVPAGTVPQLDGVSAVSGQRAKGGLPGADGLVSGSTLSKLDGVSALSGGLPGASGLVPAGSRGAARQGGAPVAVSVLDTRTLPGDGVARRPIGLQAVDALRSPRHVVVPATPVTGHEVVPATGEIGPVRNVAAKETVSDGAGSLWAFAASGVLGVLAGALTLARRVRLDGRR</sequence>
<name>A0A6L9QIG7_9ACTN</name>
<dbReference type="PROSITE" id="PS51884">
    <property type="entry name" value="CHAPLIN"/>
    <property type="match status" value="6"/>
</dbReference>
<evidence type="ECO:0000313" key="8">
    <source>
        <dbReference type="EMBL" id="NEA23864.1"/>
    </source>
</evidence>
<keyword evidence="1" id="KW-0134">Cell wall</keyword>
<feature type="signal peptide" evidence="6">
    <location>
        <begin position="1"/>
        <end position="32"/>
    </location>
</feature>
<protein>
    <submittedName>
        <fullName evidence="8">Chaplin</fullName>
    </submittedName>
</protein>
<evidence type="ECO:0000256" key="3">
    <source>
        <dbReference type="ARBA" id="ARBA00023087"/>
    </source>
</evidence>
<keyword evidence="5" id="KW-0812">Transmembrane</keyword>
<keyword evidence="6" id="KW-0732">Signal</keyword>
<reference evidence="8 9" key="1">
    <citation type="submission" date="2020-01" db="EMBL/GenBank/DDBJ databases">
        <title>Insect and environment-associated Actinomycetes.</title>
        <authorList>
            <person name="Currrie C."/>
            <person name="Chevrette M."/>
            <person name="Carlson C."/>
            <person name="Stubbendieck R."/>
            <person name="Wendt-Pienkowski E."/>
        </authorList>
    </citation>
    <scope>NUCLEOTIDE SEQUENCE [LARGE SCALE GENOMIC DNA]</scope>
    <source>
        <strain evidence="8 9">SID10258</strain>
    </source>
</reference>
<dbReference type="Pfam" id="PF03777">
    <property type="entry name" value="ChpA-C"/>
    <property type="match status" value="6"/>
</dbReference>
<keyword evidence="1" id="KW-0964">Secreted</keyword>
<evidence type="ECO:0000256" key="6">
    <source>
        <dbReference type="SAM" id="SignalP"/>
    </source>
</evidence>
<feature type="domain" description="Chaplin" evidence="7">
    <location>
        <begin position="304"/>
        <end position="344"/>
    </location>
</feature>
<keyword evidence="5" id="KW-1133">Transmembrane helix</keyword>
<feature type="compositionally biased region" description="Polar residues" evidence="4">
    <location>
        <begin position="83"/>
        <end position="93"/>
    </location>
</feature>
<feature type="domain" description="Chaplin" evidence="7">
    <location>
        <begin position="199"/>
        <end position="239"/>
    </location>
</feature>
<proteinExistence type="predicted"/>